<comment type="caution">
    <text evidence="2">The sequence shown here is derived from an EMBL/GenBank/DDBJ whole genome shotgun (WGS) entry which is preliminary data.</text>
</comment>
<sequence length="332" mass="36820">MNVMKLIIMGMVGCLLSVPALAENNEVQSKDDQKKGSAIITIFSDFHTGFGNVNDDRGFDLDRAYIGYQYSLPHGLQLKAVMDFGQSDDVGDYQRIGYVKNAMISWKSGKWTLNAGLISTTQFKLQEDFWGKRYVMKSFQDEYKFGSSADLAVSAAYKFNDVVSADVILTNGEGYKKVQVKDGLQYGAGVTVTPVKGFVIRAYGSFNEAPEDNLEGITNVAAFMGYKNSRFSVAAEYNWQSNAKNVKDQDQSGVSAYASVQFNKNIGMFGRWDYLDSKHDWNNASDGMAGILGAEFKLGKYIKLAPNFRIWSPKADGVDKSGYFYLNASFAL</sequence>
<feature type="chain" id="PRO_5037717946" description="Porin" evidence="1">
    <location>
        <begin position="23"/>
        <end position="332"/>
    </location>
</feature>
<name>A0A948X985_9BACT</name>
<organism evidence="2 3">
    <name type="scientific">Candidatus Phocaeicola excrementipullorum</name>
    <dbReference type="NCBI Taxonomy" id="2838731"/>
    <lineage>
        <taxon>Bacteria</taxon>
        <taxon>Pseudomonadati</taxon>
        <taxon>Bacteroidota</taxon>
        <taxon>Bacteroidia</taxon>
        <taxon>Bacteroidales</taxon>
        <taxon>Bacteroidaceae</taxon>
        <taxon>Phocaeicola</taxon>
    </lineage>
</organism>
<dbReference type="SUPFAM" id="SSF56935">
    <property type="entry name" value="Porins"/>
    <property type="match status" value="1"/>
</dbReference>
<dbReference type="Proteomes" id="UP000784286">
    <property type="component" value="Unassembled WGS sequence"/>
</dbReference>
<dbReference type="InterPro" id="IPR023614">
    <property type="entry name" value="Porin_dom_sf"/>
</dbReference>
<reference evidence="2" key="2">
    <citation type="submission" date="2021-04" db="EMBL/GenBank/DDBJ databases">
        <authorList>
            <person name="Gilroy R."/>
        </authorList>
    </citation>
    <scope>NUCLEOTIDE SEQUENCE</scope>
    <source>
        <strain evidence="2">8470</strain>
    </source>
</reference>
<proteinExistence type="predicted"/>
<keyword evidence="1" id="KW-0732">Signal</keyword>
<evidence type="ECO:0000313" key="3">
    <source>
        <dbReference type="Proteomes" id="UP000784286"/>
    </source>
</evidence>
<accession>A0A948X985</accession>
<evidence type="ECO:0008006" key="4">
    <source>
        <dbReference type="Google" id="ProtNLM"/>
    </source>
</evidence>
<gene>
    <name evidence="2" type="ORF">H9928_12060</name>
</gene>
<dbReference type="Gene3D" id="2.40.160.10">
    <property type="entry name" value="Porin"/>
    <property type="match status" value="1"/>
</dbReference>
<dbReference type="EMBL" id="JAHLFJ010000108">
    <property type="protein sequence ID" value="MBU3857248.1"/>
    <property type="molecule type" value="Genomic_DNA"/>
</dbReference>
<protein>
    <recommendedName>
        <fullName evidence="4">Porin</fullName>
    </recommendedName>
</protein>
<feature type="signal peptide" evidence="1">
    <location>
        <begin position="1"/>
        <end position="22"/>
    </location>
</feature>
<evidence type="ECO:0000313" key="2">
    <source>
        <dbReference type="EMBL" id="MBU3857248.1"/>
    </source>
</evidence>
<dbReference type="AlphaFoldDB" id="A0A948X985"/>
<evidence type="ECO:0000256" key="1">
    <source>
        <dbReference type="SAM" id="SignalP"/>
    </source>
</evidence>
<reference evidence="2" key="1">
    <citation type="journal article" date="2021" name="PeerJ">
        <title>Extensive microbial diversity within the chicken gut microbiome revealed by metagenomics and culture.</title>
        <authorList>
            <person name="Gilroy R."/>
            <person name="Ravi A."/>
            <person name="Getino M."/>
            <person name="Pursley I."/>
            <person name="Horton D.L."/>
            <person name="Alikhan N.F."/>
            <person name="Baker D."/>
            <person name="Gharbi K."/>
            <person name="Hall N."/>
            <person name="Watson M."/>
            <person name="Adriaenssens E.M."/>
            <person name="Foster-Nyarko E."/>
            <person name="Jarju S."/>
            <person name="Secka A."/>
            <person name="Antonio M."/>
            <person name="Oren A."/>
            <person name="Chaudhuri R.R."/>
            <person name="La Ragione R."/>
            <person name="Hildebrand F."/>
            <person name="Pallen M.J."/>
        </authorList>
    </citation>
    <scope>NUCLEOTIDE SEQUENCE</scope>
    <source>
        <strain evidence="2">8470</strain>
    </source>
</reference>